<reference evidence="3 4" key="1">
    <citation type="submission" date="2019-09" db="EMBL/GenBank/DDBJ databases">
        <title>A chromosome-level genome assembly of the Chinese tupelo Nyssa sinensis.</title>
        <authorList>
            <person name="Yang X."/>
            <person name="Kang M."/>
            <person name="Yang Y."/>
            <person name="Xiong H."/>
            <person name="Wang M."/>
            <person name="Zhang Z."/>
            <person name="Wang Z."/>
            <person name="Wu H."/>
            <person name="Ma T."/>
            <person name="Liu J."/>
            <person name="Xi Z."/>
        </authorList>
    </citation>
    <scope>NUCLEOTIDE SEQUENCE [LARGE SCALE GENOMIC DNA]</scope>
    <source>
        <strain evidence="3">J267</strain>
        <tissue evidence="3">Leaf</tissue>
    </source>
</reference>
<evidence type="ECO:0000259" key="2">
    <source>
        <dbReference type="Pfam" id="PF22936"/>
    </source>
</evidence>
<feature type="domain" description="Retrovirus-related Pol polyprotein from transposon TNT 1-94-like beta-barrel" evidence="2">
    <location>
        <begin position="109"/>
        <end position="159"/>
    </location>
</feature>
<organism evidence="3 4">
    <name type="scientific">Nyssa sinensis</name>
    <dbReference type="NCBI Taxonomy" id="561372"/>
    <lineage>
        <taxon>Eukaryota</taxon>
        <taxon>Viridiplantae</taxon>
        <taxon>Streptophyta</taxon>
        <taxon>Embryophyta</taxon>
        <taxon>Tracheophyta</taxon>
        <taxon>Spermatophyta</taxon>
        <taxon>Magnoliopsida</taxon>
        <taxon>eudicotyledons</taxon>
        <taxon>Gunneridae</taxon>
        <taxon>Pentapetalae</taxon>
        <taxon>asterids</taxon>
        <taxon>Cornales</taxon>
        <taxon>Nyssaceae</taxon>
        <taxon>Nyssa</taxon>
    </lineage>
</organism>
<dbReference type="PANTHER" id="PTHR35317">
    <property type="entry name" value="OS04G0629600 PROTEIN"/>
    <property type="match status" value="1"/>
</dbReference>
<dbReference type="Proteomes" id="UP000325577">
    <property type="component" value="Linkage Group LG1"/>
</dbReference>
<evidence type="ECO:0000313" key="4">
    <source>
        <dbReference type="Proteomes" id="UP000325577"/>
    </source>
</evidence>
<dbReference type="PANTHER" id="PTHR35317:SF27">
    <property type="entry name" value="RETROVIRUS-RELATED POL POLYPROTEIN FROM TRANSPOSON TNT 1-94"/>
    <property type="match status" value="1"/>
</dbReference>
<gene>
    <name evidence="3" type="ORF">F0562_003343</name>
</gene>
<dbReference type="Pfam" id="PF22936">
    <property type="entry name" value="Pol_BBD"/>
    <property type="match status" value="1"/>
</dbReference>
<evidence type="ECO:0000256" key="1">
    <source>
        <dbReference type="SAM" id="MobiDB-lite"/>
    </source>
</evidence>
<keyword evidence="4" id="KW-1185">Reference proteome</keyword>
<dbReference type="EMBL" id="CM018032">
    <property type="protein sequence ID" value="KAA8546914.1"/>
    <property type="molecule type" value="Genomic_DNA"/>
</dbReference>
<dbReference type="AlphaFoldDB" id="A0A5J5BW96"/>
<name>A0A5J5BW96_9ASTE</name>
<dbReference type="OrthoDB" id="2013098at2759"/>
<sequence length="237" mass="26846">MKAGESVNDYFGRTLITANKMQIYGERMEDVVIIEKILRSMTPKYDYVVCLIEELNDLDTLSIDELQSSLLWECPIRERDTKVNFVETSEEMLLMAYVDCNEAGRDHLWFLDSGCSNHMCGKRELVSQFDNNFREKVKLGNDTSLTVQGKGNVQMEINGIMQVQIGSLGEETEANITSEDELENMGSIQSDSLEGEESSNDGSPLYGGRVRRTTRVDARLCNWAGPSLMKKMLIWLS</sequence>
<protein>
    <recommendedName>
        <fullName evidence="2">Retrovirus-related Pol polyprotein from transposon TNT 1-94-like beta-barrel domain-containing protein</fullName>
    </recommendedName>
</protein>
<evidence type="ECO:0000313" key="3">
    <source>
        <dbReference type="EMBL" id="KAA8546914.1"/>
    </source>
</evidence>
<dbReference type="InterPro" id="IPR054722">
    <property type="entry name" value="PolX-like_BBD"/>
</dbReference>
<proteinExistence type="predicted"/>
<accession>A0A5J5BW96</accession>
<feature type="region of interest" description="Disordered" evidence="1">
    <location>
        <begin position="189"/>
        <end position="208"/>
    </location>
</feature>
<dbReference type="Pfam" id="PF14223">
    <property type="entry name" value="Retrotran_gag_2"/>
    <property type="match status" value="1"/>
</dbReference>